<evidence type="ECO:0000259" key="4">
    <source>
        <dbReference type="Pfam" id="PF03446"/>
    </source>
</evidence>
<dbReference type="PANTHER" id="PTHR43580">
    <property type="entry name" value="OXIDOREDUCTASE GLYR1-RELATED"/>
    <property type="match status" value="1"/>
</dbReference>
<dbReference type="HOGENOM" id="CLU_035117_0_0_0"/>
<dbReference type="GO" id="GO:0016491">
    <property type="term" value="F:oxidoreductase activity"/>
    <property type="evidence" value="ECO:0007669"/>
    <property type="project" value="UniProtKB-KW"/>
</dbReference>
<reference evidence="7" key="2">
    <citation type="submission" date="2012-03" db="EMBL/GenBank/DDBJ databases">
        <title>The complete genome sequence of the pioneer microbe on fresh volcanic deposit, Leptospirillum ferrooxidans strain C2-3.</title>
        <authorList>
            <person name="Fujimura R."/>
            <person name="Sato Y."/>
            <person name="Nishizawa T."/>
            <person name="Nanba K."/>
            <person name="Oshima K."/>
            <person name="Hattori M."/>
            <person name="Kamijo T."/>
            <person name="Ohta H."/>
        </authorList>
    </citation>
    <scope>NUCLEOTIDE SEQUENCE [LARGE SCALE GENOMIC DNA]</scope>
    <source>
        <strain evidence="7">C2-3</strain>
    </source>
</reference>
<dbReference type="eggNOG" id="COG2084">
    <property type="taxonomic scope" value="Bacteria"/>
</dbReference>
<evidence type="ECO:0000259" key="5">
    <source>
        <dbReference type="Pfam" id="PF14833"/>
    </source>
</evidence>
<evidence type="ECO:0000313" key="6">
    <source>
        <dbReference type="EMBL" id="BAM06769.1"/>
    </source>
</evidence>
<dbReference type="SUPFAM" id="SSF48179">
    <property type="entry name" value="6-phosphogluconate dehydrogenase C-terminal domain-like"/>
    <property type="match status" value="1"/>
</dbReference>
<protein>
    <submittedName>
        <fullName evidence="6">Putative 3-hydroxyisobutyrate dehydrogenase</fullName>
    </submittedName>
</protein>
<keyword evidence="7" id="KW-1185">Reference proteome</keyword>
<proteinExistence type="predicted"/>
<dbReference type="Proteomes" id="UP000007382">
    <property type="component" value="Chromosome"/>
</dbReference>
<dbReference type="GO" id="GO:0051287">
    <property type="term" value="F:NAD binding"/>
    <property type="evidence" value="ECO:0007669"/>
    <property type="project" value="InterPro"/>
</dbReference>
<dbReference type="InterPro" id="IPR008927">
    <property type="entry name" value="6-PGluconate_DH-like_C_sf"/>
</dbReference>
<evidence type="ECO:0000256" key="3">
    <source>
        <dbReference type="PIRSR" id="PIRSR000103-1"/>
    </source>
</evidence>
<dbReference type="EMBL" id="AP012342">
    <property type="protein sequence ID" value="BAM06769.1"/>
    <property type="molecule type" value="Genomic_DNA"/>
</dbReference>
<dbReference type="InterPro" id="IPR051265">
    <property type="entry name" value="HIBADH-related_NP60_sf"/>
</dbReference>
<dbReference type="Pfam" id="PF03446">
    <property type="entry name" value="NAD_binding_2"/>
    <property type="match status" value="1"/>
</dbReference>
<dbReference type="Gene3D" id="3.40.50.720">
    <property type="entry name" value="NAD(P)-binding Rossmann-like Domain"/>
    <property type="match status" value="1"/>
</dbReference>
<dbReference type="PIRSF" id="PIRSF000103">
    <property type="entry name" value="HIBADH"/>
    <property type="match status" value="1"/>
</dbReference>
<gene>
    <name evidence="6" type="ordered locus">LFE_1076</name>
</gene>
<dbReference type="Pfam" id="PF14833">
    <property type="entry name" value="NAD_binding_11"/>
    <property type="match status" value="1"/>
</dbReference>
<feature type="domain" description="3-hydroxyisobutyrate dehydrogenase-like NAD-binding" evidence="5">
    <location>
        <begin position="197"/>
        <end position="316"/>
    </location>
</feature>
<dbReference type="OrthoDB" id="9786703at2"/>
<dbReference type="KEGG" id="lfc:LFE_1076"/>
<keyword evidence="1" id="KW-0560">Oxidoreductase</keyword>
<evidence type="ECO:0000256" key="2">
    <source>
        <dbReference type="ARBA" id="ARBA00023027"/>
    </source>
</evidence>
<accession>I0INC0</accession>
<dbReference type="InterPro" id="IPR029154">
    <property type="entry name" value="HIBADH-like_NADP-bd"/>
</dbReference>
<dbReference type="STRING" id="1162668.LFE_1076"/>
<dbReference type="SUPFAM" id="SSF51735">
    <property type="entry name" value="NAD(P)-binding Rossmann-fold domains"/>
    <property type="match status" value="1"/>
</dbReference>
<feature type="domain" description="6-phosphogluconate dehydrogenase NADP-binding" evidence="4">
    <location>
        <begin position="38"/>
        <end position="194"/>
    </location>
</feature>
<dbReference type="RefSeq" id="WP_014449259.1">
    <property type="nucleotide sequence ID" value="NC_017094.1"/>
</dbReference>
<dbReference type="InterPro" id="IPR036291">
    <property type="entry name" value="NAD(P)-bd_dom_sf"/>
</dbReference>
<name>I0INC0_LEPFC</name>
<dbReference type="AlphaFoldDB" id="I0INC0"/>
<evidence type="ECO:0000313" key="7">
    <source>
        <dbReference type="Proteomes" id="UP000007382"/>
    </source>
</evidence>
<dbReference type="InterPro" id="IPR015815">
    <property type="entry name" value="HIBADH-related"/>
</dbReference>
<dbReference type="InterPro" id="IPR006115">
    <property type="entry name" value="6PGDH_NADP-bd"/>
</dbReference>
<organism evidence="6 7">
    <name type="scientific">Leptospirillum ferrooxidans (strain C2-3)</name>
    <dbReference type="NCBI Taxonomy" id="1162668"/>
    <lineage>
        <taxon>Bacteria</taxon>
        <taxon>Pseudomonadati</taxon>
        <taxon>Nitrospirota</taxon>
        <taxon>Nitrospiria</taxon>
        <taxon>Nitrospirales</taxon>
        <taxon>Nitrospiraceae</taxon>
        <taxon>Leptospirillum</taxon>
    </lineage>
</organism>
<dbReference type="Gene3D" id="1.10.1040.10">
    <property type="entry name" value="N-(1-d-carboxylethyl)-l-norvaline Dehydrogenase, domain 2"/>
    <property type="match status" value="1"/>
</dbReference>
<reference evidence="6 7" key="1">
    <citation type="journal article" date="2012" name="J. Bacteriol.">
        <title>Complete Genome Sequence of Leptospirillum ferrooxidans Strain C2-3, Isolated from a Fresh Volcanic Ash Deposit on the Island of Miyake, Japan.</title>
        <authorList>
            <person name="Fujimura R."/>
            <person name="Sato Y."/>
            <person name="Nishizawa T."/>
            <person name="Oshima K."/>
            <person name="Kim S.-W."/>
            <person name="Hattori M."/>
            <person name="Kamijo T."/>
            <person name="Ohta H."/>
        </authorList>
    </citation>
    <scope>NUCLEOTIDE SEQUENCE [LARGE SCALE GENOMIC DNA]</scope>
    <source>
        <strain evidence="6 7">C2-3</strain>
    </source>
</reference>
<dbReference type="InterPro" id="IPR013328">
    <property type="entry name" value="6PGD_dom2"/>
</dbReference>
<evidence type="ECO:0000256" key="1">
    <source>
        <dbReference type="ARBA" id="ARBA00023002"/>
    </source>
</evidence>
<sequence>MNPELPIMAPKNEIPGISAEYPIPHLQERQKQPDTPLLGWIGFGSMGWAMSGRLLDAGMNLTGYNRDSTKVPVNKRLKVAKTPGDVSRDARILFMMLTDGHATHSVLSGETGILSRLSPGTIVVNMSTISPKEAEKEAQIVEDAGGIYLDIPVSGSVVPAQNGQLLLLAGGPEKELAELAPILSILGKETLHLGDVGAGMTGKLIINTLLAAQMESLAQTVSLGEDLGFSRERILDLVFKSPLSCAFYQLKKENLTKRDYPKAFSVALMEKDLALAQKECLERSISSTFATELRGPFQKALEQGFGDQDLSAVFEVFRGRNPS</sequence>
<dbReference type="PANTHER" id="PTHR43580:SF2">
    <property type="entry name" value="CYTOKINE-LIKE NUCLEAR FACTOR N-PAC"/>
    <property type="match status" value="1"/>
</dbReference>
<feature type="active site" evidence="3">
    <location>
        <position position="203"/>
    </location>
</feature>
<keyword evidence="2" id="KW-0520">NAD</keyword>
<dbReference type="PATRIC" id="fig|1162668.3.peg.1246"/>
<dbReference type="GO" id="GO:0050661">
    <property type="term" value="F:NADP binding"/>
    <property type="evidence" value="ECO:0007669"/>
    <property type="project" value="InterPro"/>
</dbReference>